<evidence type="ECO:0000313" key="1">
    <source>
        <dbReference type="EMBL" id="AHX04172.1"/>
    </source>
</evidence>
<evidence type="ECO:0000313" key="2">
    <source>
        <dbReference type="Proteomes" id="UP000023762"/>
    </source>
</evidence>
<proteinExistence type="predicted"/>
<keyword evidence="2" id="KW-1185">Reference proteome</keyword>
<dbReference type="RefSeq" id="WP_044194761.1">
    <property type="nucleotide sequence ID" value="NZ_CP007474.1"/>
</dbReference>
<accession>X5GAP2</accession>
<sequence length="184" mass="21234">MIFHINGVNVDKSQLLNRVTTYIDYVWFYKSVCMGIVTIDNKLIFLRDEPVPFHYKQQVIPRYIFFMKGEEENIKVWKCILVKESKVVDFLTQTSIIVNAEKTGNPIGIILHIDDIQDYGEIICSGQGKMTLSKLKKDLKDICKDSDDPQLNSITFPLTSWRKLIQNIVEVIPMQGGAYSRINN</sequence>
<gene>
    <name evidence="1" type="ORF">EHF_0523</name>
</gene>
<dbReference type="EMBL" id="CP007474">
    <property type="protein sequence ID" value="AHX04172.1"/>
    <property type="molecule type" value="Genomic_DNA"/>
</dbReference>
<dbReference type="OrthoDB" id="7163251at2"/>
<dbReference type="HOGENOM" id="CLU_1466031_0_0_5"/>
<dbReference type="Proteomes" id="UP000023762">
    <property type="component" value="Chromosome"/>
</dbReference>
<reference evidence="1 2" key="1">
    <citation type="submission" date="2014-03" db="EMBL/GenBank/DDBJ databases">
        <title>Sequencing and Comparison of Genomes and Transcriptome Profiles of Human Ehrlichiosis Agents.</title>
        <authorList>
            <person name="Lin M."/>
            <person name="Daugherty S.C."/>
            <person name="Nagaraj S."/>
            <person name="Cheng Z."/>
            <person name="Xiong Q."/>
            <person name="Lin F.-Y."/>
            <person name="Sengamalay N."/>
            <person name="Ott S."/>
            <person name="Godinez A."/>
            <person name="Tallon L.J."/>
            <person name="Sadzewicz L."/>
            <person name="Fraser C.M."/>
            <person name="Dunning Hotopp J.C."/>
            <person name="Rikihisa Y."/>
        </authorList>
    </citation>
    <scope>NUCLEOTIDE SEQUENCE [LARGE SCALE GENOMIC DNA]</scope>
    <source>
        <strain evidence="1 2">HF</strain>
    </source>
</reference>
<organism evidence="1 2">
    <name type="scientific">Ehrlichia japonica</name>
    <dbReference type="NCBI Taxonomy" id="391036"/>
    <lineage>
        <taxon>Bacteria</taxon>
        <taxon>Pseudomonadati</taxon>
        <taxon>Pseudomonadota</taxon>
        <taxon>Alphaproteobacteria</taxon>
        <taxon>Rickettsiales</taxon>
        <taxon>Anaplasmataceae</taxon>
        <taxon>Ehrlichia</taxon>
    </lineage>
</organism>
<protein>
    <submittedName>
        <fullName evidence="1">Uncharacterized protein</fullName>
    </submittedName>
</protein>
<dbReference type="AlphaFoldDB" id="X5GAP2"/>
<name>X5GAP2_9RICK</name>
<dbReference type="KEGG" id="ehh:EHF_0523"/>